<dbReference type="EMBL" id="QGNW01000012">
    <property type="protein sequence ID" value="RVX18017.1"/>
    <property type="molecule type" value="Genomic_DNA"/>
</dbReference>
<accession>A0A438KA13</accession>
<protein>
    <submittedName>
        <fullName evidence="1">Uncharacterized protein</fullName>
    </submittedName>
</protein>
<proteinExistence type="predicted"/>
<comment type="caution">
    <text evidence="1">The sequence shown here is derived from an EMBL/GenBank/DDBJ whole genome shotgun (WGS) entry which is preliminary data.</text>
</comment>
<sequence>MPDAKLEGHGVNTTGCTLSIGIVWWERLGVRRGKEEHVSLIWEEMRLGKRRGCKITCVVCDLPAEGTSDSYHP</sequence>
<organism evidence="1 2">
    <name type="scientific">Vitis vinifera</name>
    <name type="common">Grape</name>
    <dbReference type="NCBI Taxonomy" id="29760"/>
    <lineage>
        <taxon>Eukaryota</taxon>
        <taxon>Viridiplantae</taxon>
        <taxon>Streptophyta</taxon>
        <taxon>Embryophyta</taxon>
        <taxon>Tracheophyta</taxon>
        <taxon>Spermatophyta</taxon>
        <taxon>Magnoliopsida</taxon>
        <taxon>eudicotyledons</taxon>
        <taxon>Gunneridae</taxon>
        <taxon>Pentapetalae</taxon>
        <taxon>rosids</taxon>
        <taxon>Vitales</taxon>
        <taxon>Vitaceae</taxon>
        <taxon>Viteae</taxon>
        <taxon>Vitis</taxon>
    </lineage>
</organism>
<gene>
    <name evidence="1" type="ORF">CK203_004141</name>
</gene>
<evidence type="ECO:0000313" key="1">
    <source>
        <dbReference type="EMBL" id="RVX18017.1"/>
    </source>
</evidence>
<dbReference type="Proteomes" id="UP000288805">
    <property type="component" value="Unassembled WGS sequence"/>
</dbReference>
<name>A0A438KA13_VITVI</name>
<dbReference type="AlphaFoldDB" id="A0A438KA13"/>
<evidence type="ECO:0000313" key="2">
    <source>
        <dbReference type="Proteomes" id="UP000288805"/>
    </source>
</evidence>
<reference evidence="1 2" key="1">
    <citation type="journal article" date="2018" name="PLoS Genet.">
        <title>Population sequencing reveals clonal diversity and ancestral inbreeding in the grapevine cultivar Chardonnay.</title>
        <authorList>
            <person name="Roach M.J."/>
            <person name="Johnson D.L."/>
            <person name="Bohlmann J."/>
            <person name="van Vuuren H.J."/>
            <person name="Jones S.J."/>
            <person name="Pretorius I.S."/>
            <person name="Schmidt S.A."/>
            <person name="Borneman A.R."/>
        </authorList>
    </citation>
    <scope>NUCLEOTIDE SEQUENCE [LARGE SCALE GENOMIC DNA]</scope>
    <source>
        <strain evidence="2">cv. Chardonnay</strain>
        <tissue evidence="1">Leaf</tissue>
    </source>
</reference>